<comment type="caution">
    <text evidence="3">The sequence shown here is derived from an EMBL/GenBank/DDBJ whole genome shotgun (WGS) entry which is preliminary data.</text>
</comment>
<dbReference type="GO" id="GO:0005548">
    <property type="term" value="F:phospholipid transporter activity"/>
    <property type="evidence" value="ECO:0007669"/>
    <property type="project" value="TreeGrafter"/>
</dbReference>
<keyword evidence="4" id="KW-1185">Reference proteome</keyword>
<evidence type="ECO:0000313" key="4">
    <source>
        <dbReference type="Proteomes" id="UP000548867"/>
    </source>
</evidence>
<dbReference type="PANTHER" id="PTHR33371:SF4">
    <property type="entry name" value="INTERMEMBRANE PHOSPHOLIPID TRANSPORT SYSTEM BINDING PROTEIN MLAD"/>
    <property type="match status" value="1"/>
</dbReference>
<dbReference type="PANTHER" id="PTHR33371">
    <property type="entry name" value="INTERMEMBRANE PHOSPHOLIPID TRANSPORT SYSTEM BINDING PROTEIN MLAD-RELATED"/>
    <property type="match status" value="1"/>
</dbReference>
<gene>
    <name evidence="3" type="ORF">GGR38_003553</name>
</gene>
<dbReference type="Pfam" id="PF02470">
    <property type="entry name" value="MlaD"/>
    <property type="match status" value="1"/>
</dbReference>
<evidence type="ECO:0000256" key="1">
    <source>
        <dbReference type="SAM" id="MobiDB-lite"/>
    </source>
</evidence>
<evidence type="ECO:0000313" key="3">
    <source>
        <dbReference type="EMBL" id="MBB3956588.1"/>
    </source>
</evidence>
<proteinExistence type="predicted"/>
<sequence length="179" mass="17931">MRASWAETIMGFAVLAFAALMLTYALGVSGLKHSSGTYEVSARFGEAGGIQPGAKITVSGVKVGSVSDVTIDPKTYLAVMHLSLSKDVKLPSDSTAKITSDGLLGGAHIALMPGGAEDDLKPGSEINNTQGAVDLFGLIGQFIRPQSGSPAASSADSAAKAPAAAASAAPKAAADLPEM</sequence>
<name>A0A7W6CLF9_9SPHN</name>
<feature type="region of interest" description="Disordered" evidence="1">
    <location>
        <begin position="149"/>
        <end position="179"/>
    </location>
</feature>
<reference evidence="3 4" key="1">
    <citation type="submission" date="2020-08" db="EMBL/GenBank/DDBJ databases">
        <title>Genomic Encyclopedia of Type Strains, Phase IV (KMG-IV): sequencing the most valuable type-strain genomes for metagenomic binning, comparative biology and taxonomic classification.</title>
        <authorList>
            <person name="Goeker M."/>
        </authorList>
    </citation>
    <scope>NUCLEOTIDE SEQUENCE [LARGE SCALE GENOMIC DNA]</scope>
    <source>
        <strain evidence="3 4">DSM 27057</strain>
    </source>
</reference>
<organism evidence="3 4">
    <name type="scientific">Novosphingobium sediminicola</name>
    <dbReference type="NCBI Taxonomy" id="563162"/>
    <lineage>
        <taxon>Bacteria</taxon>
        <taxon>Pseudomonadati</taxon>
        <taxon>Pseudomonadota</taxon>
        <taxon>Alphaproteobacteria</taxon>
        <taxon>Sphingomonadales</taxon>
        <taxon>Sphingomonadaceae</taxon>
        <taxon>Novosphingobium</taxon>
    </lineage>
</organism>
<dbReference type="InterPro" id="IPR030970">
    <property type="entry name" value="ABC_MlaD"/>
</dbReference>
<dbReference type="InterPro" id="IPR003399">
    <property type="entry name" value="Mce/MlaD"/>
</dbReference>
<dbReference type="NCBIfam" id="TIGR04430">
    <property type="entry name" value="OM_asym_MlaD"/>
    <property type="match status" value="1"/>
</dbReference>
<protein>
    <submittedName>
        <fullName evidence="3">Phospholipid/cholesterol/gamma-HCH transport system substrate-binding protein</fullName>
    </submittedName>
</protein>
<feature type="domain" description="Mce/MlaD" evidence="2">
    <location>
        <begin position="37"/>
        <end position="114"/>
    </location>
</feature>
<dbReference type="Proteomes" id="UP000548867">
    <property type="component" value="Unassembled WGS sequence"/>
</dbReference>
<dbReference type="GO" id="GO:0005543">
    <property type="term" value="F:phospholipid binding"/>
    <property type="evidence" value="ECO:0007669"/>
    <property type="project" value="TreeGrafter"/>
</dbReference>
<dbReference type="AlphaFoldDB" id="A0A7W6CLF9"/>
<dbReference type="InterPro" id="IPR052336">
    <property type="entry name" value="MlaD_Phospholipid_Transporter"/>
</dbReference>
<accession>A0A7W6CLF9</accession>
<dbReference type="EMBL" id="JACIDX010000014">
    <property type="protein sequence ID" value="MBB3956588.1"/>
    <property type="molecule type" value="Genomic_DNA"/>
</dbReference>
<evidence type="ECO:0000259" key="2">
    <source>
        <dbReference type="Pfam" id="PF02470"/>
    </source>
</evidence>
<dbReference type="RefSeq" id="WP_183627451.1">
    <property type="nucleotide sequence ID" value="NZ_JACIDX010000014.1"/>
</dbReference>